<dbReference type="InterPro" id="IPR036388">
    <property type="entry name" value="WH-like_DNA-bd_sf"/>
</dbReference>
<dbReference type="InterPro" id="IPR011990">
    <property type="entry name" value="TPR-like_helical_dom_sf"/>
</dbReference>
<dbReference type="PANTHER" id="PTHR35807:SF2">
    <property type="entry name" value="TRANSCRIPTIONAL ACTIVATOR DOMAIN"/>
    <property type="match status" value="1"/>
</dbReference>
<evidence type="ECO:0000259" key="2">
    <source>
        <dbReference type="SMART" id="SM01043"/>
    </source>
</evidence>
<feature type="repeat" description="TPR" evidence="1">
    <location>
        <begin position="581"/>
        <end position="614"/>
    </location>
</feature>
<accession>A0A0P6WWG8</accession>
<keyword evidence="4" id="KW-1185">Reference proteome</keyword>
<dbReference type="Pfam" id="PF14938">
    <property type="entry name" value="SNAP"/>
    <property type="match status" value="1"/>
</dbReference>
<organism evidence="3 4">
    <name type="scientific">Leptolinea tardivitalis</name>
    <dbReference type="NCBI Taxonomy" id="229920"/>
    <lineage>
        <taxon>Bacteria</taxon>
        <taxon>Bacillati</taxon>
        <taxon>Chloroflexota</taxon>
        <taxon>Anaerolineae</taxon>
        <taxon>Anaerolineales</taxon>
        <taxon>Anaerolineaceae</taxon>
        <taxon>Leptolinea</taxon>
    </lineage>
</organism>
<dbReference type="InterPro" id="IPR051677">
    <property type="entry name" value="AfsR-DnrI-RedD_regulator"/>
</dbReference>
<feature type="domain" description="Bacterial transcriptional activator" evidence="2">
    <location>
        <begin position="934"/>
        <end position="1075"/>
    </location>
</feature>
<comment type="caution">
    <text evidence="3">The sequence shown here is derived from an EMBL/GenBank/DDBJ whole genome shotgun (WGS) entry which is preliminary data.</text>
</comment>
<dbReference type="Pfam" id="PF25873">
    <property type="entry name" value="WHD_MalT"/>
    <property type="match status" value="1"/>
</dbReference>
<dbReference type="Gene3D" id="1.25.40.10">
    <property type="entry name" value="Tetratricopeptide repeat domain"/>
    <property type="match status" value="2"/>
</dbReference>
<gene>
    <name evidence="3" type="ORF">ADM99_14855</name>
</gene>
<evidence type="ECO:0000313" key="3">
    <source>
        <dbReference type="EMBL" id="KPL70425.1"/>
    </source>
</evidence>
<evidence type="ECO:0000313" key="4">
    <source>
        <dbReference type="Proteomes" id="UP000050430"/>
    </source>
</evidence>
<keyword evidence="1" id="KW-0802">TPR repeat</keyword>
<dbReference type="Gene3D" id="1.10.10.10">
    <property type="entry name" value="Winged helix-like DNA-binding domain superfamily/Winged helix DNA-binding domain"/>
    <property type="match status" value="1"/>
</dbReference>
<dbReference type="SUPFAM" id="SSF52540">
    <property type="entry name" value="P-loop containing nucleoside triphosphate hydrolases"/>
    <property type="match status" value="1"/>
</dbReference>
<dbReference type="InterPro" id="IPR059106">
    <property type="entry name" value="WHD_MalT"/>
</dbReference>
<name>A0A0P6WWG8_9CHLR</name>
<reference evidence="3 4" key="1">
    <citation type="submission" date="2015-07" db="EMBL/GenBank/DDBJ databases">
        <title>Genome sequence of Leptolinea tardivitalis DSM 16556.</title>
        <authorList>
            <person name="Hemp J."/>
            <person name="Ward L.M."/>
            <person name="Pace L.A."/>
            <person name="Fischer W.W."/>
        </authorList>
    </citation>
    <scope>NUCLEOTIDE SEQUENCE [LARGE SCALE GENOMIC DNA]</scope>
    <source>
        <strain evidence="3 4">YMTK-2</strain>
    </source>
</reference>
<dbReference type="Proteomes" id="UP000050430">
    <property type="component" value="Unassembled WGS sequence"/>
</dbReference>
<dbReference type="InterPro" id="IPR005158">
    <property type="entry name" value="BTAD"/>
</dbReference>
<dbReference type="InterPro" id="IPR019734">
    <property type="entry name" value="TPR_rpt"/>
</dbReference>
<protein>
    <recommendedName>
        <fullName evidence="2">Bacterial transcriptional activator domain-containing protein</fullName>
    </recommendedName>
</protein>
<proteinExistence type="predicted"/>
<dbReference type="Gene3D" id="3.40.50.300">
    <property type="entry name" value="P-loop containing nucleotide triphosphate hydrolases"/>
    <property type="match status" value="1"/>
</dbReference>
<sequence>MPSDFAIIRTRITPPQRRGELVTRQRLIDLLIDLLEKRLVLVSAPAGYGKTSLMVDFASKCPLPVCWYTVDPLDFDPHRFIAYFISAIQQRFPEFGNRSLTVLEGDKGNLDVDYLANILINDIYDNIPEHFVFILDDYHLVNESLPVRRFLSRFLQDMDENCHLILTSRTLLSLPVLPGLASRSDVGGFSFEELAFQTDEIQQLYEQNKHQLISQSTAEDILNRTEGWITGIILTSQVNLDEAKARSRLKRLTGFGIEEYFLQIIDGLPADLRSFLLWSSLLEEFNSAHCDRVLSPALNISGGRWQEWMETILKNNLFALTVGEDGEWIRYHPLFLEFLQNRVFHEASMAAEAIERRLAEVYLEDREWDRAFAIYRKLNLQSDLIRLIEIAGPEILASGRISTLSAWIDVIPDDVSATHPTIISLKGRIAFSSGDTRLAMNLYNQAIDQMKLPGDISSLAQAFIWRANLHRLMGDLDSGLSDANRCLEITQDNPHLKKIYGDALRCIGLCIYHKGKLQQGLVWLQKSYEVMKSLGEPRNEAEIQMEIGIIYENVGKYRLAREAYLSALQYWKKTENQINQSILLNNLGVLQQMMGEYEEAGNSFKQALEYSRLSGYTRIEAYILTGIADMYTELQADEQAAEAFELAGHIAEQIQEHFLQVYIGVRSAALSGLRGDIARGYQIIRQTENLIGPEGSEMERQLCALENAGLLLQDGKSAEAVSMLETACTYFGQEGHKIQYDRAHFYLLLAYLSLGKPEKQIEHILHIHASLTDENPPASLIALAARFIHLLNNVKFEYLRSDSASFMQNITAFLEKLPELRRYLRDNSQVIPFAPPTIVIRALGRMQVRVDNHWLTSSNWQTQAARDLFFLLLAHPEGMTKDEICLIFWPDASADEAKFRFKNTVYRLRRAVGKDAVILEQDIYRFNNRLDYEYDVEQFLKANAAAARAQDARDKLSHYREAVKLYKGNYLNEIEDTWVLNPREYLRQNYLNILLRAAEIYLNAEKYDQALEYCQRALDEDNLLEDAYRLALRTFAAMGNQVGLIRQYQRCVDTLEREINAPPSEQTRALYQSLLR</sequence>
<evidence type="ECO:0000256" key="1">
    <source>
        <dbReference type="PROSITE-ProRule" id="PRU00339"/>
    </source>
</evidence>
<dbReference type="InterPro" id="IPR027417">
    <property type="entry name" value="P-loop_NTPase"/>
</dbReference>
<dbReference type="PROSITE" id="PS50005">
    <property type="entry name" value="TPR"/>
    <property type="match status" value="1"/>
</dbReference>
<dbReference type="AlphaFoldDB" id="A0A0P6WWG8"/>
<dbReference type="SMART" id="SM00028">
    <property type="entry name" value="TPR"/>
    <property type="match status" value="6"/>
</dbReference>
<dbReference type="PANTHER" id="PTHR35807">
    <property type="entry name" value="TRANSCRIPTIONAL REGULATOR REDD-RELATED"/>
    <property type="match status" value="1"/>
</dbReference>
<dbReference type="RefSeq" id="WP_062422308.1">
    <property type="nucleotide sequence ID" value="NZ_BBYA01000010.1"/>
</dbReference>
<dbReference type="SMART" id="SM01043">
    <property type="entry name" value="BTAD"/>
    <property type="match status" value="1"/>
</dbReference>
<dbReference type="EMBL" id="LGCK01000014">
    <property type="protein sequence ID" value="KPL70425.1"/>
    <property type="molecule type" value="Genomic_DNA"/>
</dbReference>
<dbReference type="Pfam" id="PF03704">
    <property type="entry name" value="BTAD"/>
    <property type="match status" value="1"/>
</dbReference>
<dbReference type="SUPFAM" id="SSF48452">
    <property type="entry name" value="TPR-like"/>
    <property type="match status" value="3"/>
</dbReference>
<dbReference type="STRING" id="229920.ADM99_14855"/>
<dbReference type="OrthoDB" id="134937at2"/>